<dbReference type="Proteomes" id="UP000460157">
    <property type="component" value="Unassembled WGS sequence"/>
</dbReference>
<accession>A0A7K1UM74</accession>
<protein>
    <submittedName>
        <fullName evidence="1">Uncharacterized protein</fullName>
    </submittedName>
</protein>
<dbReference type="EMBL" id="WRPM01000101">
    <property type="protein sequence ID" value="MVT27570.1"/>
    <property type="molecule type" value="Genomic_DNA"/>
</dbReference>
<dbReference type="AlphaFoldDB" id="A0A7K1UM74"/>
<sequence length="263" mass="28129">MDEANPDDYDLLVVNGAEEWPLEVAEEFQELPIVASSTAYLRPEEAEHAERLRPRLAGITASSPAERETFAVYFGVPEEDIDVVGVPELDDTPDWSPEPETVLILTSVTHPDETGGAAPGTELLLEAAHALDEEGYDILVGLHPREDESLWNDFDIAQEGSVEASVRASRAVGIPGTVFPRIAAVGTPLVAVMDSELEVPEYLLSTAETAETVDEVLAAVDGAQPLSQEALDYVVGPLGAAAEQLVDAWEHAAAVDPGELDHD</sequence>
<keyword evidence="2" id="KW-1185">Reference proteome</keyword>
<evidence type="ECO:0000313" key="2">
    <source>
        <dbReference type="Proteomes" id="UP000460157"/>
    </source>
</evidence>
<gene>
    <name evidence="1" type="ORF">GNZ21_14625</name>
</gene>
<comment type="caution">
    <text evidence="1">The sequence shown here is derived from an EMBL/GenBank/DDBJ whole genome shotgun (WGS) entry which is preliminary data.</text>
</comment>
<dbReference type="OrthoDB" id="5146343at2"/>
<evidence type="ECO:0000313" key="1">
    <source>
        <dbReference type="EMBL" id="MVT27570.1"/>
    </source>
</evidence>
<organism evidence="1 2">
    <name type="scientific">Nesterenkonia alkaliphila</name>
    <dbReference type="NCBI Taxonomy" id="1463631"/>
    <lineage>
        <taxon>Bacteria</taxon>
        <taxon>Bacillati</taxon>
        <taxon>Actinomycetota</taxon>
        <taxon>Actinomycetes</taxon>
        <taxon>Micrococcales</taxon>
        <taxon>Micrococcaceae</taxon>
        <taxon>Nesterenkonia</taxon>
    </lineage>
</organism>
<proteinExistence type="predicted"/>
<name>A0A7K1UM74_9MICC</name>
<reference evidence="1 2" key="1">
    <citation type="submission" date="2019-12" db="EMBL/GenBank/DDBJ databases">
        <title>Nesterenkonia muleiensis sp. nov., a novel actinobacterium isolated from sap of Populus euphratica.</title>
        <authorList>
            <person name="Wang R."/>
        </authorList>
    </citation>
    <scope>NUCLEOTIDE SEQUENCE [LARGE SCALE GENOMIC DNA]</scope>
    <source>
        <strain evidence="1 2">F10</strain>
    </source>
</reference>